<feature type="domain" description="DM" evidence="7">
    <location>
        <begin position="122"/>
        <end position="167"/>
    </location>
</feature>
<keyword evidence="9" id="KW-1185">Reference proteome</keyword>
<dbReference type="InterPro" id="IPR036407">
    <property type="entry name" value="DM_DNA-bd_sf"/>
</dbReference>
<feature type="compositionally biased region" description="Basic and acidic residues" evidence="6">
    <location>
        <begin position="202"/>
        <end position="214"/>
    </location>
</feature>
<dbReference type="SUPFAM" id="SSF82927">
    <property type="entry name" value="Cysteine-rich DNA binding domain, (DM domain)"/>
    <property type="match status" value="1"/>
</dbReference>
<comment type="caution">
    <text evidence="8">The sequence shown here is derived from an EMBL/GenBank/DDBJ whole genome shotgun (WGS) entry which is preliminary data.</text>
</comment>
<dbReference type="GO" id="GO:0006355">
    <property type="term" value="P:regulation of DNA-templated transcription"/>
    <property type="evidence" value="ECO:0007669"/>
    <property type="project" value="InterPro"/>
</dbReference>
<proteinExistence type="predicted"/>
<reference evidence="8 9" key="1">
    <citation type="journal article" date="2019" name="PLoS Biol.">
        <title>Sex chromosomes control vertical transmission of feminizing Wolbachia symbionts in an isopod.</title>
        <authorList>
            <person name="Becking T."/>
            <person name="Chebbi M.A."/>
            <person name="Giraud I."/>
            <person name="Moumen B."/>
            <person name="Laverre T."/>
            <person name="Caubet Y."/>
            <person name="Peccoud J."/>
            <person name="Gilbert C."/>
            <person name="Cordaux R."/>
        </authorList>
    </citation>
    <scope>NUCLEOTIDE SEQUENCE [LARGE SCALE GENOMIC DNA]</scope>
    <source>
        <strain evidence="8">ANa2</strain>
        <tissue evidence="8">Whole body excluding digestive tract and cuticle</tissue>
    </source>
</reference>
<evidence type="ECO:0000313" key="9">
    <source>
        <dbReference type="Proteomes" id="UP000326759"/>
    </source>
</evidence>
<evidence type="ECO:0000256" key="1">
    <source>
        <dbReference type="ARBA" id="ARBA00022723"/>
    </source>
</evidence>
<feature type="region of interest" description="Disordered" evidence="6">
    <location>
        <begin position="439"/>
        <end position="468"/>
    </location>
</feature>
<evidence type="ECO:0000256" key="3">
    <source>
        <dbReference type="ARBA" id="ARBA00023125"/>
    </source>
</evidence>
<evidence type="ECO:0000256" key="2">
    <source>
        <dbReference type="ARBA" id="ARBA00022833"/>
    </source>
</evidence>
<feature type="compositionally biased region" description="Basic residues" evidence="6">
    <location>
        <begin position="453"/>
        <end position="466"/>
    </location>
</feature>
<dbReference type="AlphaFoldDB" id="A0A5N5SYB1"/>
<comment type="subcellular location">
    <subcellularLocation>
        <location evidence="5">Nucleus</location>
    </subcellularLocation>
</comment>
<gene>
    <name evidence="8" type="ORF">Anas_05388</name>
</gene>
<dbReference type="PROSITE" id="PS50809">
    <property type="entry name" value="DM_2"/>
    <property type="match status" value="1"/>
</dbReference>
<feature type="DNA-binding region" description="DM" evidence="5">
    <location>
        <begin position="122"/>
        <end position="167"/>
    </location>
</feature>
<dbReference type="Pfam" id="PF00751">
    <property type="entry name" value="DM"/>
    <property type="match status" value="1"/>
</dbReference>
<dbReference type="SMART" id="SM00301">
    <property type="entry name" value="DM"/>
    <property type="match status" value="1"/>
</dbReference>
<sequence>MNAFGISNLFIESYVEIQDRSLIISYMEHEDFAVGEAKVWGTQCIYTWWRWTKKQNDIIHVQLQLDLELENCPCLLCKLTKKAQVAMRHQQRVWRHQKQKLKIQGNDLETSSGEKLGKGQACDKCRNHNSIEPKRSHECPYQDCSCQYCSLTFKRREIMKHQQRVRRSKIMSQVASDEKESTEDGNGPKDEDDDVTGNDTDNNSKDSTYEKEFDNASPDFTQTNEEISSCSPVAQLLPLPGSNHSNELESLSAQFSSLEADYPIEMVPDLEPIRKESHFDLGSTECNVSFPSPPPLLPLDGDKPSSFEDFRPRNKTFSSLNPFDISARDPISLESQNDANRDPSSYPHGFQMVESSQISTFMLLQSERYLSDTRARYYSTPRQGQQPSGALKLSLDQSCANRPFDISLPTFDSRLNHSAVAASFTNFTQTPAMVLQQREYESQHPQQMEQLHRQHHRHQYRQHQHQRNLEQSYSLPYFHQSHLHS</sequence>
<dbReference type="Gene3D" id="4.10.1040.10">
    <property type="entry name" value="DM DNA-binding domain"/>
    <property type="match status" value="1"/>
</dbReference>
<evidence type="ECO:0000256" key="6">
    <source>
        <dbReference type="SAM" id="MobiDB-lite"/>
    </source>
</evidence>
<organism evidence="8 9">
    <name type="scientific">Armadillidium nasatum</name>
    <dbReference type="NCBI Taxonomy" id="96803"/>
    <lineage>
        <taxon>Eukaryota</taxon>
        <taxon>Metazoa</taxon>
        <taxon>Ecdysozoa</taxon>
        <taxon>Arthropoda</taxon>
        <taxon>Crustacea</taxon>
        <taxon>Multicrustacea</taxon>
        <taxon>Malacostraca</taxon>
        <taxon>Eumalacostraca</taxon>
        <taxon>Peracarida</taxon>
        <taxon>Isopoda</taxon>
        <taxon>Oniscidea</taxon>
        <taxon>Crinocheta</taxon>
        <taxon>Armadillidiidae</taxon>
        <taxon>Armadillidium</taxon>
    </lineage>
</organism>
<name>A0A5N5SYB1_9CRUS</name>
<evidence type="ECO:0000259" key="7">
    <source>
        <dbReference type="PROSITE" id="PS50809"/>
    </source>
</evidence>
<feature type="region of interest" description="Disordered" evidence="6">
    <location>
        <begin position="161"/>
        <end position="228"/>
    </location>
</feature>
<accession>A0A5N5SYB1</accession>
<dbReference type="EMBL" id="SEYY01018583">
    <property type="protein sequence ID" value="KAB7499203.1"/>
    <property type="molecule type" value="Genomic_DNA"/>
</dbReference>
<dbReference type="OrthoDB" id="6361334at2759"/>
<dbReference type="Proteomes" id="UP000326759">
    <property type="component" value="Unassembled WGS sequence"/>
</dbReference>
<keyword evidence="1 5" id="KW-0479">Metal-binding</keyword>
<feature type="compositionally biased region" description="Polar residues" evidence="6">
    <location>
        <begin position="218"/>
        <end position="228"/>
    </location>
</feature>
<keyword evidence="2 5" id="KW-0862">Zinc</keyword>
<protein>
    <recommendedName>
        <fullName evidence="7">DM domain-containing protein</fullName>
    </recommendedName>
</protein>
<dbReference type="GO" id="GO:0043565">
    <property type="term" value="F:sequence-specific DNA binding"/>
    <property type="evidence" value="ECO:0007669"/>
    <property type="project" value="InterPro"/>
</dbReference>
<dbReference type="GO" id="GO:0046872">
    <property type="term" value="F:metal ion binding"/>
    <property type="evidence" value="ECO:0007669"/>
    <property type="project" value="UniProtKB-KW"/>
</dbReference>
<keyword evidence="3 5" id="KW-0238">DNA-binding</keyword>
<evidence type="ECO:0000256" key="5">
    <source>
        <dbReference type="PROSITE-ProRule" id="PRU00070"/>
    </source>
</evidence>
<evidence type="ECO:0000313" key="8">
    <source>
        <dbReference type="EMBL" id="KAB7499203.1"/>
    </source>
</evidence>
<keyword evidence="4 5" id="KW-0539">Nucleus</keyword>
<dbReference type="GO" id="GO:0005634">
    <property type="term" value="C:nucleus"/>
    <property type="evidence" value="ECO:0007669"/>
    <property type="project" value="UniProtKB-SubCell"/>
</dbReference>
<dbReference type="InterPro" id="IPR001275">
    <property type="entry name" value="DM_DNA-bd"/>
</dbReference>
<evidence type="ECO:0000256" key="4">
    <source>
        <dbReference type="ARBA" id="ARBA00023242"/>
    </source>
</evidence>